<evidence type="ECO:0000313" key="8">
    <source>
        <dbReference type="Proteomes" id="UP000187013"/>
    </source>
</evidence>
<dbReference type="Proteomes" id="UP000187013">
    <property type="component" value="Unassembled WGS sequence"/>
</dbReference>
<feature type="transmembrane region" description="Helical" evidence="5">
    <location>
        <begin position="65"/>
        <end position="86"/>
    </location>
</feature>
<organism evidence="7 8">
    <name type="scientific">Zygosaccharomyces rouxii</name>
    <dbReference type="NCBI Taxonomy" id="4956"/>
    <lineage>
        <taxon>Eukaryota</taxon>
        <taxon>Fungi</taxon>
        <taxon>Dikarya</taxon>
        <taxon>Ascomycota</taxon>
        <taxon>Saccharomycotina</taxon>
        <taxon>Saccharomycetes</taxon>
        <taxon>Saccharomycetales</taxon>
        <taxon>Saccharomycetaceae</taxon>
        <taxon>Zygosaccharomyces</taxon>
    </lineage>
</organism>
<comment type="caution">
    <text evidence="7">The sequence shown here is derived from an EMBL/GenBank/DDBJ whole genome shotgun (WGS) entry which is preliminary data.</text>
</comment>
<dbReference type="InterPro" id="IPR025423">
    <property type="entry name" value="TMEM205-like"/>
</dbReference>
<feature type="domain" description="TMEM205-like" evidence="6">
    <location>
        <begin position="11"/>
        <end position="95"/>
    </location>
</feature>
<keyword evidence="3 5" id="KW-1133">Transmembrane helix</keyword>
<evidence type="ECO:0000313" key="7">
    <source>
        <dbReference type="EMBL" id="GAV53460.1"/>
    </source>
</evidence>
<evidence type="ECO:0000256" key="1">
    <source>
        <dbReference type="ARBA" id="ARBA00004370"/>
    </source>
</evidence>
<feature type="transmembrane region" description="Helical" evidence="5">
    <location>
        <begin position="123"/>
        <end position="142"/>
    </location>
</feature>
<keyword evidence="2 5" id="KW-0812">Transmembrane</keyword>
<dbReference type="PANTHER" id="PTHR23241:SF102">
    <property type="entry name" value="LD23009P"/>
    <property type="match status" value="1"/>
</dbReference>
<evidence type="ECO:0000256" key="3">
    <source>
        <dbReference type="ARBA" id="ARBA00022989"/>
    </source>
</evidence>
<dbReference type="InterPro" id="IPR053009">
    <property type="entry name" value="Xanthocillin_Biosynth-Assoc"/>
</dbReference>
<accession>A0A1Q3ACV0</accession>
<protein>
    <recommendedName>
        <fullName evidence="6">TMEM205-like domain-containing protein</fullName>
    </recommendedName>
</protein>
<dbReference type="GO" id="GO:0016020">
    <property type="term" value="C:membrane"/>
    <property type="evidence" value="ECO:0007669"/>
    <property type="project" value="UniProtKB-SubCell"/>
</dbReference>
<dbReference type="EMBL" id="BDGX01000035">
    <property type="protein sequence ID" value="GAV53460.1"/>
    <property type="molecule type" value="Genomic_DNA"/>
</dbReference>
<dbReference type="AlphaFoldDB" id="A0A1Q3ACV0"/>
<dbReference type="PANTHER" id="PTHR23241">
    <property type="entry name" value="LATE EMBRYOGENESIS ABUNDANT PLANTS LEA-RELATED"/>
    <property type="match status" value="1"/>
</dbReference>
<proteinExistence type="predicted"/>
<sequence length="152" mass="17042">MSLLKPASHLLFYSFVVAAPIAFKNLDRESFSTLQNKVFPRFFQLQSFSPWVLALTAPFKLTTGPMALLASASVCGLANLSWLLPWTRRVKEERKSLSSRLDGDELERHDAPLRKEFGKSHGLSLLFNMGNAACMLAYGVYLCRGLLKYAPK</sequence>
<evidence type="ECO:0000256" key="4">
    <source>
        <dbReference type="ARBA" id="ARBA00023136"/>
    </source>
</evidence>
<evidence type="ECO:0000256" key="5">
    <source>
        <dbReference type="SAM" id="Phobius"/>
    </source>
</evidence>
<comment type="subcellular location">
    <subcellularLocation>
        <location evidence="1">Membrane</location>
    </subcellularLocation>
</comment>
<name>A0A1Q3ACV0_ZYGRO</name>
<dbReference type="OrthoDB" id="1641132at2759"/>
<evidence type="ECO:0000259" key="6">
    <source>
        <dbReference type="Pfam" id="PF13664"/>
    </source>
</evidence>
<dbReference type="Pfam" id="PF13664">
    <property type="entry name" value="DUF4149"/>
    <property type="match status" value="1"/>
</dbReference>
<keyword evidence="4 5" id="KW-0472">Membrane</keyword>
<evidence type="ECO:0000256" key="2">
    <source>
        <dbReference type="ARBA" id="ARBA00022692"/>
    </source>
</evidence>
<reference evidence="7 8" key="1">
    <citation type="submission" date="2016-08" db="EMBL/GenBank/DDBJ databases">
        <title>Draft genome sequence of allopolyploid Zygosaccharomyces rouxii.</title>
        <authorList>
            <person name="Watanabe J."/>
            <person name="Uehara K."/>
            <person name="Mogi Y."/>
            <person name="Tsukioka Y."/>
        </authorList>
    </citation>
    <scope>NUCLEOTIDE SEQUENCE [LARGE SCALE GENOMIC DNA]</scope>
    <source>
        <strain evidence="7 8">NBRC 110957</strain>
    </source>
</reference>
<gene>
    <name evidence="7" type="ORF">ZYGR_0AI07440</name>
</gene>